<accession>A0A0F8WZZ1</accession>
<reference evidence="1" key="1">
    <citation type="journal article" date="2015" name="Nature">
        <title>Complex archaea that bridge the gap between prokaryotes and eukaryotes.</title>
        <authorList>
            <person name="Spang A."/>
            <person name="Saw J.H."/>
            <person name="Jorgensen S.L."/>
            <person name="Zaremba-Niedzwiedzka K."/>
            <person name="Martijn J."/>
            <person name="Lind A.E."/>
            <person name="van Eijk R."/>
            <person name="Schleper C."/>
            <person name="Guy L."/>
            <person name="Ettema T.J."/>
        </authorList>
    </citation>
    <scope>NUCLEOTIDE SEQUENCE</scope>
</reference>
<comment type="caution">
    <text evidence="1">The sequence shown here is derived from an EMBL/GenBank/DDBJ whole genome shotgun (WGS) entry which is preliminary data.</text>
</comment>
<name>A0A0F8WZZ1_9ZZZZ</name>
<evidence type="ECO:0000313" key="1">
    <source>
        <dbReference type="EMBL" id="KKK54100.1"/>
    </source>
</evidence>
<sequence length="97" mass="10517">MKKIKSDGLFGDTYEHPSFGTLAFHRSSGGKQALFGSSIEHHNCIGITISKAEYNRHIGTEYIFSKETIVKAEMSPTQFADAITGFNSGCGSPITLT</sequence>
<proteinExistence type="predicted"/>
<protein>
    <submittedName>
        <fullName evidence="1">Uncharacterized protein</fullName>
    </submittedName>
</protein>
<dbReference type="AlphaFoldDB" id="A0A0F8WZZ1"/>
<gene>
    <name evidence="1" type="ORF">LCGC14_3088120</name>
</gene>
<dbReference type="EMBL" id="LAZR01066171">
    <property type="protein sequence ID" value="KKK54100.1"/>
    <property type="molecule type" value="Genomic_DNA"/>
</dbReference>
<organism evidence="1">
    <name type="scientific">marine sediment metagenome</name>
    <dbReference type="NCBI Taxonomy" id="412755"/>
    <lineage>
        <taxon>unclassified sequences</taxon>
        <taxon>metagenomes</taxon>
        <taxon>ecological metagenomes</taxon>
    </lineage>
</organism>
<feature type="non-terminal residue" evidence="1">
    <location>
        <position position="97"/>
    </location>
</feature>